<feature type="compositionally biased region" description="Basic and acidic residues" evidence="1">
    <location>
        <begin position="198"/>
        <end position="210"/>
    </location>
</feature>
<sequence length="321" mass="34990">ALRILPVGRGVHPRRARGAGGARRGGGLRVPVDQRPLPSVERRAGPERVRVVGHRGALAGDDPAGDHRRHLPHHPHPPRGGRAGGRHQRGDAPGPLHPRRRHGGGAQRARARRRLAECRRPSRDARGGRGPDARALAGRVRQPPRAPLHRRHRAHLHPPRAAPAGLRLRLRAQGDRPRGPHRRRLRHHLARPRAPRPLPREVRRQADPGRGEGGVGADRGGGRRDRPPHLGQQRPARRAGAGPALAAALRAGLHAGHPGDGPRLGVVRLRRSGPRGGAGGVRRRRVRRRVRRQHGPALRRNHHRLRRRGAAGAARAGRGAL</sequence>
<name>A0A6J4NKI1_9ACTN</name>
<evidence type="ECO:0000313" key="2">
    <source>
        <dbReference type="EMBL" id="CAA9387761.1"/>
    </source>
</evidence>
<feature type="compositionally biased region" description="Low complexity" evidence="1">
    <location>
        <begin position="230"/>
        <end position="256"/>
    </location>
</feature>
<evidence type="ECO:0000256" key="1">
    <source>
        <dbReference type="SAM" id="MobiDB-lite"/>
    </source>
</evidence>
<dbReference type="EMBL" id="CADCUP010000096">
    <property type="protein sequence ID" value="CAA9387761.1"/>
    <property type="molecule type" value="Genomic_DNA"/>
</dbReference>
<feature type="compositionally biased region" description="Gly residues" evidence="1">
    <location>
        <begin position="18"/>
        <end position="28"/>
    </location>
</feature>
<feature type="compositionally biased region" description="Basic residues" evidence="1">
    <location>
        <begin position="67"/>
        <end position="87"/>
    </location>
</feature>
<feature type="compositionally biased region" description="Basic and acidic residues" evidence="1">
    <location>
        <begin position="40"/>
        <end position="50"/>
    </location>
</feature>
<feature type="compositionally biased region" description="Low complexity" evidence="1">
    <location>
        <begin position="310"/>
        <end position="321"/>
    </location>
</feature>
<feature type="non-terminal residue" evidence="2">
    <location>
        <position position="1"/>
    </location>
</feature>
<feature type="compositionally biased region" description="Basic residues" evidence="1">
    <location>
        <begin position="97"/>
        <end position="113"/>
    </location>
</feature>
<feature type="compositionally biased region" description="Basic residues" evidence="1">
    <location>
        <begin position="179"/>
        <end position="194"/>
    </location>
</feature>
<feature type="non-terminal residue" evidence="2">
    <location>
        <position position="321"/>
    </location>
</feature>
<organism evidence="2">
    <name type="scientific">uncultured Nocardioides sp</name>
    <dbReference type="NCBI Taxonomy" id="198441"/>
    <lineage>
        <taxon>Bacteria</taxon>
        <taxon>Bacillati</taxon>
        <taxon>Actinomycetota</taxon>
        <taxon>Actinomycetes</taxon>
        <taxon>Propionibacteriales</taxon>
        <taxon>Nocardioidaceae</taxon>
        <taxon>Nocardioides</taxon>
        <taxon>environmental samples</taxon>
    </lineage>
</organism>
<protein>
    <submittedName>
        <fullName evidence="2">Dehydrogenase</fullName>
    </submittedName>
</protein>
<dbReference type="AlphaFoldDB" id="A0A6J4NKI1"/>
<feature type="compositionally biased region" description="Basic residues" evidence="1">
    <location>
        <begin position="147"/>
        <end position="158"/>
    </location>
</feature>
<gene>
    <name evidence="2" type="ORF">AVDCRST_MAG06-1380</name>
</gene>
<reference evidence="2" key="1">
    <citation type="submission" date="2020-02" db="EMBL/GenBank/DDBJ databases">
        <authorList>
            <person name="Meier V. D."/>
        </authorList>
    </citation>
    <scope>NUCLEOTIDE SEQUENCE</scope>
    <source>
        <strain evidence="2">AVDCRST_MAG06</strain>
    </source>
</reference>
<feature type="compositionally biased region" description="Low complexity" evidence="1">
    <location>
        <begin position="1"/>
        <end position="10"/>
    </location>
</feature>
<feature type="compositionally biased region" description="Basic residues" evidence="1">
    <location>
        <begin position="281"/>
        <end position="309"/>
    </location>
</feature>
<accession>A0A6J4NKI1</accession>
<proteinExistence type="predicted"/>
<feature type="compositionally biased region" description="Basic and acidic residues" evidence="1">
    <location>
        <begin position="114"/>
        <end position="132"/>
    </location>
</feature>
<feature type="region of interest" description="Disordered" evidence="1">
    <location>
        <begin position="1"/>
        <end position="321"/>
    </location>
</feature>